<evidence type="ECO:0000313" key="2">
    <source>
        <dbReference type="EMBL" id="TVT79976.1"/>
    </source>
</evidence>
<protein>
    <submittedName>
        <fullName evidence="2">Uncharacterized protein</fullName>
    </submittedName>
</protein>
<dbReference type="Proteomes" id="UP000316981">
    <property type="component" value="Unassembled WGS sequence"/>
</dbReference>
<evidence type="ECO:0000256" key="1">
    <source>
        <dbReference type="SAM" id="Phobius"/>
    </source>
</evidence>
<gene>
    <name evidence="2" type="ORF">FPV60_13505</name>
</gene>
<dbReference type="AlphaFoldDB" id="A0A558F2X7"/>
<feature type="transmembrane region" description="Helical" evidence="1">
    <location>
        <begin position="35"/>
        <end position="56"/>
    </location>
</feature>
<keyword evidence="1" id="KW-0472">Membrane</keyword>
<organism evidence="2 3">
    <name type="scientific">Acinetobacter colistiniresistens</name>
    <dbReference type="NCBI Taxonomy" id="280145"/>
    <lineage>
        <taxon>Bacteria</taxon>
        <taxon>Pseudomonadati</taxon>
        <taxon>Pseudomonadota</taxon>
        <taxon>Gammaproteobacteria</taxon>
        <taxon>Moraxellales</taxon>
        <taxon>Moraxellaceae</taxon>
        <taxon>Acinetobacter</taxon>
    </lineage>
</organism>
<dbReference type="EMBL" id="VMTP01000069">
    <property type="protein sequence ID" value="TVT79976.1"/>
    <property type="molecule type" value="Genomic_DNA"/>
</dbReference>
<comment type="caution">
    <text evidence="2">The sequence shown here is derived from an EMBL/GenBank/DDBJ whole genome shotgun (WGS) entry which is preliminary data.</text>
</comment>
<proteinExistence type="predicted"/>
<reference evidence="2 3" key="1">
    <citation type="submission" date="2019-07" db="EMBL/GenBank/DDBJ databases">
        <title>Draft Genome Sequence of the first blaOXA-58-Harboring Acinetobacter colistiniresistens clinical isolate from Brazil.</title>
        <authorList>
            <person name="Favaro L.S."/>
            <person name="Paula-Petroli S.B."/>
            <person name="Moura C.F."/>
            <person name="Tognim M.C.B."/>
            <person name="Venancio E.J."/>
            <person name="Yamada-Ogatta S.F."/>
            <person name="Carrara-Marroni F.E."/>
        </authorList>
    </citation>
    <scope>NUCLEOTIDE SEQUENCE [LARGE SCALE GENOMIC DNA]</scope>
    <source>
        <strain evidence="2 3">DL</strain>
    </source>
</reference>
<keyword evidence="1" id="KW-0812">Transmembrane</keyword>
<name>A0A558F2X7_9GAMM</name>
<evidence type="ECO:0000313" key="3">
    <source>
        <dbReference type="Proteomes" id="UP000316981"/>
    </source>
</evidence>
<sequence>MLFSVFYVGDSCQGWGQEFEPPFPLQIQKSPSRKIRAFFLCFNSYLILNHGFIRLYPRFKATIQMRHIAIAQCL</sequence>
<keyword evidence="1" id="KW-1133">Transmembrane helix</keyword>
<accession>A0A558F2X7</accession>